<evidence type="ECO:0008006" key="4">
    <source>
        <dbReference type="Google" id="ProtNLM"/>
    </source>
</evidence>
<keyword evidence="2" id="KW-0812">Transmembrane</keyword>
<name>A0A1X7UMJ2_AMPQE</name>
<dbReference type="AlphaFoldDB" id="A0A1X7UMJ2"/>
<feature type="transmembrane region" description="Helical" evidence="2">
    <location>
        <begin position="7"/>
        <end position="32"/>
    </location>
</feature>
<keyword evidence="2" id="KW-0472">Membrane</keyword>
<sequence>MASFSDVLMFVISLLVAIGLVFLFVLFCWGVAWKLLLSHFGLMRALVDSNEKPSTTQTRHTRTRQTKSDFYINSNTRSLHNR</sequence>
<evidence type="ECO:0000256" key="2">
    <source>
        <dbReference type="SAM" id="Phobius"/>
    </source>
</evidence>
<dbReference type="InParanoid" id="A0A1X7UMJ2"/>
<feature type="region of interest" description="Disordered" evidence="1">
    <location>
        <begin position="50"/>
        <end position="82"/>
    </location>
</feature>
<proteinExistence type="predicted"/>
<dbReference type="InterPro" id="IPR031851">
    <property type="entry name" value="DUF4750"/>
</dbReference>
<dbReference type="Pfam" id="PF15938">
    <property type="entry name" value="DUF4750"/>
    <property type="match status" value="1"/>
</dbReference>
<feature type="compositionally biased region" description="Polar residues" evidence="1">
    <location>
        <begin position="71"/>
        <end position="82"/>
    </location>
</feature>
<reference evidence="3" key="1">
    <citation type="submission" date="2017-05" db="UniProtKB">
        <authorList>
            <consortium name="EnsemblMetazoa"/>
        </authorList>
    </citation>
    <scope>IDENTIFICATION</scope>
</reference>
<protein>
    <recommendedName>
        <fullName evidence="4">Small integral membrane protein 13</fullName>
    </recommendedName>
</protein>
<evidence type="ECO:0000313" key="3">
    <source>
        <dbReference type="EnsemblMetazoa" id="Aqu2.1.28627_001"/>
    </source>
</evidence>
<accession>A0A1X7UMJ2</accession>
<evidence type="ECO:0000256" key="1">
    <source>
        <dbReference type="SAM" id="MobiDB-lite"/>
    </source>
</evidence>
<dbReference type="EnsemblMetazoa" id="Aqu2.1.28627_001">
    <property type="protein sequence ID" value="Aqu2.1.28627_001"/>
    <property type="gene ID" value="Aqu2.1.28627"/>
</dbReference>
<organism evidence="3">
    <name type="scientific">Amphimedon queenslandica</name>
    <name type="common">Sponge</name>
    <dbReference type="NCBI Taxonomy" id="400682"/>
    <lineage>
        <taxon>Eukaryota</taxon>
        <taxon>Metazoa</taxon>
        <taxon>Porifera</taxon>
        <taxon>Demospongiae</taxon>
        <taxon>Heteroscleromorpha</taxon>
        <taxon>Haplosclerida</taxon>
        <taxon>Niphatidae</taxon>
        <taxon>Amphimedon</taxon>
    </lineage>
</organism>
<keyword evidence="2" id="KW-1133">Transmembrane helix</keyword>